<comment type="caution">
    <text evidence="1">The sequence shown here is derived from an EMBL/GenBank/DDBJ whole genome shotgun (WGS) entry which is preliminary data.</text>
</comment>
<sequence length="453" mass="50327">MSTSRAIASFFFTDCGNGQFSCKQCGKARKQVPGPGYTNLINLATSHPGYRESYDESQRSFGQYTASSTHALWRSSSGWTAIKPVSSKTLVKYMRHVADKVGKRIETDMGNQFGLMCDGWTSGTYHFIAIEGVFTTGGALHEVLLGLSSAEHGQTADAYIDMIDAVLSVYNKDRSMVLFMVVDNCATNQAVATRMRVPLVGCASHRFKLAGCRYLEDFKTLIDQVQTLCVPLRYTNNAMLACYVEIRDDIKMVAAMEDLLPRPSTHRQIVQLVTKLEALDSVCVKLQAEEGNLADVRLLFDAVISKYPATAHHLSASARIVHSPAFENAIVNLLSDRSLSSDEEEAVARFAGPADLEPAVPKKKTDFATETLRQAKKPRRAAVTKYIDVLRMIPPTSNRCECHFSRCKLVFNHLRTSLLPANFELLVFLRANRELWNFTSLLGFHEAADEDAE</sequence>
<proteinExistence type="predicted"/>
<gene>
    <name evidence="1" type="ORF">F442_23181</name>
</gene>
<dbReference type="PANTHER" id="PTHR40866">
    <property type="entry name" value="BED-TYPE DOMAIN-CONTAINING PROTEIN"/>
    <property type="match status" value="1"/>
</dbReference>
<evidence type="ECO:0000313" key="1">
    <source>
        <dbReference type="EMBL" id="ETP27542.1"/>
    </source>
</evidence>
<dbReference type="AlphaFoldDB" id="W2XYD6"/>
<protein>
    <recommendedName>
        <fullName evidence="3">HAT C-terminal dimerisation domain-containing protein</fullName>
    </recommendedName>
</protein>
<dbReference type="EMBL" id="ANIY01005764">
    <property type="protein sequence ID" value="ETP27542.1"/>
    <property type="molecule type" value="Genomic_DNA"/>
</dbReference>
<dbReference type="SUPFAM" id="SSF53098">
    <property type="entry name" value="Ribonuclease H-like"/>
    <property type="match status" value="1"/>
</dbReference>
<dbReference type="PANTHER" id="PTHR40866:SF1">
    <property type="entry name" value="BED-TYPE DOMAIN-CONTAINING PROTEIN"/>
    <property type="match status" value="1"/>
</dbReference>
<evidence type="ECO:0000313" key="2">
    <source>
        <dbReference type="Proteomes" id="UP000018948"/>
    </source>
</evidence>
<dbReference type="Proteomes" id="UP000018948">
    <property type="component" value="Unassembled WGS sequence"/>
</dbReference>
<accession>W2XYD6</accession>
<evidence type="ECO:0008006" key="3">
    <source>
        <dbReference type="Google" id="ProtNLM"/>
    </source>
</evidence>
<dbReference type="InterPro" id="IPR012337">
    <property type="entry name" value="RNaseH-like_sf"/>
</dbReference>
<name>W2XYD6_PHYNI</name>
<organism evidence="1 2">
    <name type="scientific">Phytophthora nicotianae P10297</name>
    <dbReference type="NCBI Taxonomy" id="1317064"/>
    <lineage>
        <taxon>Eukaryota</taxon>
        <taxon>Sar</taxon>
        <taxon>Stramenopiles</taxon>
        <taxon>Oomycota</taxon>
        <taxon>Peronosporomycetes</taxon>
        <taxon>Peronosporales</taxon>
        <taxon>Peronosporaceae</taxon>
        <taxon>Phytophthora</taxon>
    </lineage>
</organism>
<dbReference type="OrthoDB" id="118864at2759"/>
<reference evidence="1 2" key="1">
    <citation type="submission" date="2013-11" db="EMBL/GenBank/DDBJ databases">
        <title>The Genome Sequence of Phytophthora parasitica P10297.</title>
        <authorList>
            <consortium name="The Broad Institute Genomics Platform"/>
            <person name="Russ C."/>
            <person name="Tyler B."/>
            <person name="Panabieres F."/>
            <person name="Shan W."/>
            <person name="Tripathy S."/>
            <person name="Grunwald N."/>
            <person name="Machado M."/>
            <person name="Johnson C.S."/>
            <person name="Walker B."/>
            <person name="Young S.K."/>
            <person name="Zeng Q."/>
            <person name="Gargeya S."/>
            <person name="Fitzgerald M."/>
            <person name="Haas B."/>
            <person name="Abouelleil A."/>
            <person name="Allen A.W."/>
            <person name="Alvarado L."/>
            <person name="Arachchi H.M."/>
            <person name="Berlin A.M."/>
            <person name="Chapman S.B."/>
            <person name="Gainer-Dewar J."/>
            <person name="Goldberg J."/>
            <person name="Griggs A."/>
            <person name="Gujja S."/>
            <person name="Hansen M."/>
            <person name="Howarth C."/>
            <person name="Imamovic A."/>
            <person name="Ireland A."/>
            <person name="Larimer J."/>
            <person name="McCowan C."/>
            <person name="Murphy C."/>
            <person name="Pearson M."/>
            <person name="Poon T.W."/>
            <person name="Priest M."/>
            <person name="Roberts A."/>
            <person name="Saif S."/>
            <person name="Shea T."/>
            <person name="Sisk P."/>
            <person name="Sykes S."/>
            <person name="Wortman J."/>
            <person name="Nusbaum C."/>
            <person name="Birren B."/>
        </authorList>
    </citation>
    <scope>NUCLEOTIDE SEQUENCE [LARGE SCALE GENOMIC DNA]</scope>
    <source>
        <strain evidence="1 2">P10297</strain>
    </source>
</reference>